<evidence type="ECO:0000313" key="2">
    <source>
        <dbReference type="Proteomes" id="UP001155077"/>
    </source>
</evidence>
<name>A0ABT0Z293_9FLAO</name>
<dbReference type="EMBL" id="JAMSCK010000003">
    <property type="protein sequence ID" value="MCM8569856.1"/>
    <property type="molecule type" value="Genomic_DNA"/>
</dbReference>
<gene>
    <name evidence="1" type="ORF">NE848_10725</name>
</gene>
<dbReference type="Pfam" id="PF20329">
    <property type="entry name" value="DUF6624"/>
    <property type="match status" value="1"/>
</dbReference>
<keyword evidence="2" id="KW-1185">Reference proteome</keyword>
<comment type="caution">
    <text evidence="1">The sequence shown here is derived from an EMBL/GenBank/DDBJ whole genome shotgun (WGS) entry which is preliminary data.</text>
</comment>
<proteinExistence type="predicted"/>
<protein>
    <recommendedName>
        <fullName evidence="3">Lipoprotein</fullName>
    </recommendedName>
</protein>
<organism evidence="1 2">
    <name type="scientific">Gramella jeungdoensis</name>
    <dbReference type="NCBI Taxonomy" id="708091"/>
    <lineage>
        <taxon>Bacteria</taxon>
        <taxon>Pseudomonadati</taxon>
        <taxon>Bacteroidota</taxon>
        <taxon>Flavobacteriia</taxon>
        <taxon>Flavobacteriales</taxon>
        <taxon>Flavobacteriaceae</taxon>
        <taxon>Christiangramia</taxon>
    </lineage>
</organism>
<sequence>MRRITILLLAVISLFSCRERTQPEPEMATKKIDQGLKEKLENILVLDQGVRELLQDDLTEEERKQILDKMDLSEQVLENGVFYLMQQIDSVNLAEVEKIIDEHGYPGIDEVGMPANEAVFYVIQHSGKIDEYLPLIRKAAENGDISKKKLAMMEDRHLMRNGKEQIYGTQIKGLNRNGEWFHFVWPIKDPDSVNALRKRIGLESMEEYVRKFDIEYKVMTLEQLNEFQ</sequence>
<reference evidence="1" key="1">
    <citation type="submission" date="2022-06" db="EMBL/GenBank/DDBJ databases">
        <title>Gramella sediminis sp. nov., isolated from deep-sea sediment of the Indian Ocean.</title>
        <authorList>
            <person name="Yang L."/>
        </authorList>
    </citation>
    <scope>NUCLEOTIDE SEQUENCE</scope>
    <source>
        <strain evidence="1">HMD3159</strain>
    </source>
</reference>
<dbReference type="RefSeq" id="WP_252113346.1">
    <property type="nucleotide sequence ID" value="NZ_JAMSCK010000003.1"/>
</dbReference>
<dbReference type="PROSITE" id="PS51257">
    <property type="entry name" value="PROKAR_LIPOPROTEIN"/>
    <property type="match status" value="1"/>
</dbReference>
<evidence type="ECO:0008006" key="3">
    <source>
        <dbReference type="Google" id="ProtNLM"/>
    </source>
</evidence>
<dbReference type="InterPro" id="IPR046732">
    <property type="entry name" value="DUF6624"/>
</dbReference>
<dbReference type="Proteomes" id="UP001155077">
    <property type="component" value="Unassembled WGS sequence"/>
</dbReference>
<accession>A0ABT0Z293</accession>
<evidence type="ECO:0000313" key="1">
    <source>
        <dbReference type="EMBL" id="MCM8569856.1"/>
    </source>
</evidence>